<dbReference type="PROSITE" id="PS51257">
    <property type="entry name" value="PROKAR_LIPOPROTEIN"/>
    <property type="match status" value="1"/>
</dbReference>
<dbReference type="OrthoDB" id="893139at2"/>
<feature type="signal peptide" evidence="1">
    <location>
        <begin position="1"/>
        <end position="19"/>
    </location>
</feature>
<dbReference type="Proteomes" id="UP000245430">
    <property type="component" value="Unassembled WGS sequence"/>
</dbReference>
<organism evidence="2 3">
    <name type="scientific">Xanthomarina spongicola</name>
    <dbReference type="NCBI Taxonomy" id="570520"/>
    <lineage>
        <taxon>Bacteria</taxon>
        <taxon>Pseudomonadati</taxon>
        <taxon>Bacteroidota</taxon>
        <taxon>Flavobacteriia</taxon>
        <taxon>Flavobacteriales</taxon>
        <taxon>Flavobacteriaceae</taxon>
        <taxon>Xanthomarina</taxon>
    </lineage>
</organism>
<protein>
    <recommendedName>
        <fullName evidence="4">SnoaL-like protein</fullName>
    </recommendedName>
</protein>
<dbReference type="AlphaFoldDB" id="A0A316DL12"/>
<dbReference type="SUPFAM" id="SSF54427">
    <property type="entry name" value="NTF2-like"/>
    <property type="match status" value="1"/>
</dbReference>
<dbReference type="InterPro" id="IPR032710">
    <property type="entry name" value="NTF2-like_dom_sf"/>
</dbReference>
<comment type="caution">
    <text evidence="2">The sequence shown here is derived from an EMBL/GenBank/DDBJ whole genome shotgun (WGS) entry which is preliminary data.</text>
</comment>
<accession>A0A316DL12</accession>
<evidence type="ECO:0000313" key="2">
    <source>
        <dbReference type="EMBL" id="PWK18585.1"/>
    </source>
</evidence>
<dbReference type="Gene3D" id="3.10.450.50">
    <property type="match status" value="1"/>
</dbReference>
<feature type="chain" id="PRO_5016392304" description="SnoaL-like protein" evidence="1">
    <location>
        <begin position="20"/>
        <end position="165"/>
    </location>
</feature>
<gene>
    <name evidence="2" type="ORF">LX78_01892</name>
</gene>
<evidence type="ECO:0000256" key="1">
    <source>
        <dbReference type="SAM" id="SignalP"/>
    </source>
</evidence>
<dbReference type="EMBL" id="QGGP01000004">
    <property type="protein sequence ID" value="PWK18585.1"/>
    <property type="molecule type" value="Genomic_DNA"/>
</dbReference>
<keyword evidence="1" id="KW-0732">Signal</keyword>
<dbReference type="RefSeq" id="WP_109682405.1">
    <property type="nucleotide sequence ID" value="NZ_QGGP01000004.1"/>
</dbReference>
<keyword evidence="3" id="KW-1185">Reference proteome</keyword>
<name>A0A316DL12_9FLAO</name>
<sequence length="165" mass="18822">MKKLILALMVITLVMSCTSEVDNSEKNLALIGNYVKAVENMDFDAMDLYLDENYLGLGPSYGDSINKTQAIANWKNNVETLYKKVHYDKSRNAAIKITTGDNQGEWVSNWAELKIDYKNDKGSVIIWANSIYQIENNKIIKSYTFYNEADVLEQLGYVFINPNNL</sequence>
<proteinExistence type="predicted"/>
<reference evidence="2 3" key="1">
    <citation type="submission" date="2018-05" db="EMBL/GenBank/DDBJ databases">
        <title>Genomic Encyclopedia of Archaeal and Bacterial Type Strains, Phase II (KMG-II): from individual species to whole genera.</title>
        <authorList>
            <person name="Goeker M."/>
        </authorList>
    </citation>
    <scope>NUCLEOTIDE SEQUENCE [LARGE SCALE GENOMIC DNA]</scope>
    <source>
        <strain evidence="2 3">DSM 22637</strain>
    </source>
</reference>
<evidence type="ECO:0008006" key="4">
    <source>
        <dbReference type="Google" id="ProtNLM"/>
    </source>
</evidence>
<evidence type="ECO:0000313" key="3">
    <source>
        <dbReference type="Proteomes" id="UP000245430"/>
    </source>
</evidence>